<comment type="caution">
    <text evidence="2">The sequence shown here is derived from an EMBL/GenBank/DDBJ whole genome shotgun (WGS) entry which is preliminary data.</text>
</comment>
<reference evidence="2" key="1">
    <citation type="submission" date="2022-12" db="EMBL/GenBank/DDBJ databases">
        <authorList>
            <person name="Wang J."/>
        </authorList>
    </citation>
    <scope>NUCLEOTIDE SEQUENCE</scope>
    <source>
        <strain evidence="2">HY-45-18</strain>
    </source>
</reference>
<keyword evidence="3" id="KW-1185">Reference proteome</keyword>
<keyword evidence="2" id="KW-0413">Isomerase</keyword>
<dbReference type="Gene3D" id="3.20.20.150">
    <property type="entry name" value="Divalent-metal-dependent TIM barrel enzymes"/>
    <property type="match status" value="1"/>
</dbReference>
<evidence type="ECO:0000259" key="1">
    <source>
        <dbReference type="Pfam" id="PF01261"/>
    </source>
</evidence>
<dbReference type="PANTHER" id="PTHR12110">
    <property type="entry name" value="HYDROXYPYRUVATE ISOMERASE"/>
    <property type="match status" value="1"/>
</dbReference>
<proteinExistence type="predicted"/>
<dbReference type="SUPFAM" id="SSF51658">
    <property type="entry name" value="Xylose isomerase-like"/>
    <property type="match status" value="1"/>
</dbReference>
<accession>A0ABT4CZN6</accession>
<sequence length="260" mass="30655">MEIGISSACFYPQVYLEDSIKLMKDLGFDKGEIFFNCPSEFSEKFVDRLLYEKEKNNFGINSVHAFSTFFEPYIFDNYKRRRNDMIKYFKQVCLAGKKLGAKYYTFHGIRKIDTRFLNDEFIIEIYNELIYISSEIGIKLAQENVSWCMSSQISFLEMLQERCKYPLNFTLDIKQAYKAGIPIEEYIKVMNENIVNFHINDRDDKNQCLLPGTGDVNYKKIFSDLKEVKYKGMGIIEVYSDNYSNYNEILKSVKLLKKNP</sequence>
<name>A0ABT4CZN6_9CLOT</name>
<protein>
    <submittedName>
        <fullName evidence="2">Sugar phosphate isomerase/epimerase</fullName>
    </submittedName>
</protein>
<organism evidence="2 3">
    <name type="scientific">Clostridium aestuarii</name>
    <dbReference type="NCBI Taxonomy" id="338193"/>
    <lineage>
        <taxon>Bacteria</taxon>
        <taxon>Bacillati</taxon>
        <taxon>Bacillota</taxon>
        <taxon>Clostridia</taxon>
        <taxon>Eubacteriales</taxon>
        <taxon>Clostridiaceae</taxon>
        <taxon>Clostridium</taxon>
    </lineage>
</organism>
<dbReference type="GO" id="GO:0016853">
    <property type="term" value="F:isomerase activity"/>
    <property type="evidence" value="ECO:0007669"/>
    <property type="project" value="UniProtKB-KW"/>
</dbReference>
<dbReference type="RefSeq" id="WP_268040741.1">
    <property type="nucleotide sequence ID" value="NZ_JAPQER010000003.1"/>
</dbReference>
<dbReference type="InterPro" id="IPR013022">
    <property type="entry name" value="Xyl_isomerase-like_TIM-brl"/>
</dbReference>
<evidence type="ECO:0000313" key="3">
    <source>
        <dbReference type="Proteomes" id="UP001078443"/>
    </source>
</evidence>
<dbReference type="Proteomes" id="UP001078443">
    <property type="component" value="Unassembled WGS sequence"/>
</dbReference>
<dbReference type="Pfam" id="PF01261">
    <property type="entry name" value="AP_endonuc_2"/>
    <property type="match status" value="1"/>
</dbReference>
<gene>
    <name evidence="2" type="ORF">OW763_08825</name>
</gene>
<feature type="domain" description="Xylose isomerase-like TIM barrel" evidence="1">
    <location>
        <begin position="21"/>
        <end position="258"/>
    </location>
</feature>
<dbReference type="EMBL" id="JAPQER010000003">
    <property type="protein sequence ID" value="MCY6484440.1"/>
    <property type="molecule type" value="Genomic_DNA"/>
</dbReference>
<evidence type="ECO:0000313" key="2">
    <source>
        <dbReference type="EMBL" id="MCY6484440.1"/>
    </source>
</evidence>
<dbReference type="InterPro" id="IPR050312">
    <property type="entry name" value="IolE/XylAMocC-like"/>
</dbReference>
<dbReference type="InterPro" id="IPR036237">
    <property type="entry name" value="Xyl_isomerase-like_sf"/>
</dbReference>